<protein>
    <recommendedName>
        <fullName evidence="4">DUF4179 domain-containing protein</fullName>
    </recommendedName>
</protein>
<evidence type="ECO:0008006" key="4">
    <source>
        <dbReference type="Google" id="ProtNLM"/>
    </source>
</evidence>
<sequence>MDDFEKELFELADAFGSDPLTEAIEQTPFIEDPVSPSFLRSVQARALAKLDAAQEQPGSIHSVKGSSSWRRVRRLKWGAAAVLLLLAVGAVGAVARSPVLAQVHKMLEFLPGFGTVVQTPDATTTSYVLKVPVAVKTSGGTIDITGAVWNPGESTLQVSGPTGTWAPRRITIIGPDGKSYVFHYENIASAGKWFGEYEYKGAIAVSSQTTNKGGSAVAKSMGWGILYPGETSAKGHLTLVKAQSAADYRALGPTVTKRGVAITAMAAKFDDTVQVTFVSPPSSLFQITDYDLVGQTNKDPAVKVTDSRAHVLPTNPIEVFGTPNEFQFQPKRATDNRFIVTVPHITEQFADTIDVDVPIPAPNQTITWNHTVSWSGFTLKLTDVSRTETNIHVGVQVVRAPFAYERLTGFGRVSEVHQPDAPMSYTIATNQQTMNLKWFALDVDAHVGRSVDIQLGEPQVVVEGPWTFSLHVG</sequence>
<feature type="transmembrane region" description="Helical" evidence="1">
    <location>
        <begin position="77"/>
        <end position="95"/>
    </location>
</feature>
<accession>A0ABV5AFL8</accession>
<keyword evidence="1" id="KW-0812">Transmembrane</keyword>
<evidence type="ECO:0000256" key="1">
    <source>
        <dbReference type="SAM" id="Phobius"/>
    </source>
</evidence>
<dbReference type="Proteomes" id="UP001579974">
    <property type="component" value="Unassembled WGS sequence"/>
</dbReference>
<dbReference type="EMBL" id="JBDXSU010000006">
    <property type="protein sequence ID" value="MFB5190650.1"/>
    <property type="molecule type" value="Genomic_DNA"/>
</dbReference>
<keyword evidence="1" id="KW-0472">Membrane</keyword>
<name>A0ABV5AFL8_9BACL</name>
<proteinExistence type="predicted"/>
<gene>
    <name evidence="2" type="ORF">KKP3000_004121</name>
</gene>
<keyword evidence="3" id="KW-1185">Reference proteome</keyword>
<organism evidence="2 3">
    <name type="scientific">Alicyclobacillus fastidiosus</name>
    <dbReference type="NCBI Taxonomy" id="392011"/>
    <lineage>
        <taxon>Bacteria</taxon>
        <taxon>Bacillati</taxon>
        <taxon>Bacillota</taxon>
        <taxon>Bacilli</taxon>
        <taxon>Bacillales</taxon>
        <taxon>Alicyclobacillaceae</taxon>
        <taxon>Alicyclobacillus</taxon>
    </lineage>
</organism>
<keyword evidence="1" id="KW-1133">Transmembrane helix</keyword>
<comment type="caution">
    <text evidence="2">The sequence shown here is derived from an EMBL/GenBank/DDBJ whole genome shotgun (WGS) entry which is preliminary data.</text>
</comment>
<evidence type="ECO:0000313" key="3">
    <source>
        <dbReference type="Proteomes" id="UP001579974"/>
    </source>
</evidence>
<reference evidence="2 3" key="1">
    <citation type="journal article" date="2024" name="Int. J. Mol. Sci.">
        <title>Exploration of Alicyclobacillus spp. Genome in Search of Antibiotic Resistance.</title>
        <authorList>
            <person name="Bucka-Kolendo J."/>
            <person name="Kiousi D.E."/>
            <person name="Dekowska A."/>
            <person name="Mikolajczuk-Szczyrba A."/>
            <person name="Karadedos D.M."/>
            <person name="Michael P."/>
            <person name="Galanis A."/>
            <person name="Sokolowska B."/>
        </authorList>
    </citation>
    <scope>NUCLEOTIDE SEQUENCE [LARGE SCALE GENOMIC DNA]</scope>
    <source>
        <strain evidence="2 3">KKP 3000</strain>
    </source>
</reference>
<dbReference type="RefSeq" id="WP_275474736.1">
    <property type="nucleotide sequence ID" value="NZ_CP162940.1"/>
</dbReference>
<evidence type="ECO:0000313" key="2">
    <source>
        <dbReference type="EMBL" id="MFB5190650.1"/>
    </source>
</evidence>